<sequence>MTFGYECRPSFWRSVRSNSHLVIAGLGTASFLGIAGLALWLAMPSGERAAFADTRHEAAESQLAAATAVTEPAAAAEASTAQATPRGDEVTPETAAAEAQLPTLKSNNIRWKDPNAPDKPAPAASAQASRQAVDTQAAAADAKPPEEGDASPLAAFAAANRAQVGSNAAPTGAKPDTAATAAIPTAKPKIDPAPAKEASAANGRTVHAVTMRSGPKKGASAMTTVPAGTGVQVISCSQWCEIIYKDKRGWVYKTYVKRD</sequence>
<feature type="compositionally biased region" description="Low complexity" evidence="1">
    <location>
        <begin position="121"/>
        <end position="142"/>
    </location>
</feature>
<evidence type="ECO:0000313" key="5">
    <source>
        <dbReference type="Proteomes" id="UP001595583"/>
    </source>
</evidence>
<dbReference type="Pfam" id="PF08239">
    <property type="entry name" value="SH3_3"/>
    <property type="match status" value="1"/>
</dbReference>
<dbReference type="InterPro" id="IPR003646">
    <property type="entry name" value="SH3-like_bac-type"/>
</dbReference>
<organism evidence="4 5">
    <name type="scientific">Aquamicrobium soli</name>
    <dbReference type="NCBI Taxonomy" id="1811518"/>
    <lineage>
        <taxon>Bacteria</taxon>
        <taxon>Pseudomonadati</taxon>
        <taxon>Pseudomonadota</taxon>
        <taxon>Alphaproteobacteria</taxon>
        <taxon>Hyphomicrobiales</taxon>
        <taxon>Phyllobacteriaceae</taxon>
        <taxon>Aquamicrobium</taxon>
    </lineage>
</organism>
<feature type="domain" description="SH3b" evidence="3">
    <location>
        <begin position="208"/>
        <end position="257"/>
    </location>
</feature>
<evidence type="ECO:0000256" key="1">
    <source>
        <dbReference type="SAM" id="MobiDB-lite"/>
    </source>
</evidence>
<keyword evidence="2" id="KW-0472">Membrane</keyword>
<name>A0ABV7K909_9HYPH</name>
<proteinExistence type="predicted"/>
<evidence type="ECO:0000259" key="3">
    <source>
        <dbReference type="Pfam" id="PF08239"/>
    </source>
</evidence>
<protein>
    <submittedName>
        <fullName evidence="4">SH3 domain-containing protein</fullName>
    </submittedName>
</protein>
<feature type="transmembrane region" description="Helical" evidence="2">
    <location>
        <begin position="21"/>
        <end position="43"/>
    </location>
</feature>
<evidence type="ECO:0000256" key="2">
    <source>
        <dbReference type="SAM" id="Phobius"/>
    </source>
</evidence>
<feature type="region of interest" description="Disordered" evidence="1">
    <location>
        <begin position="72"/>
        <end position="150"/>
    </location>
</feature>
<keyword evidence="2" id="KW-1133">Transmembrane helix</keyword>
<keyword evidence="5" id="KW-1185">Reference proteome</keyword>
<dbReference type="Gene3D" id="2.30.30.40">
    <property type="entry name" value="SH3 Domains"/>
    <property type="match status" value="1"/>
</dbReference>
<feature type="region of interest" description="Disordered" evidence="1">
    <location>
        <begin position="183"/>
        <end position="202"/>
    </location>
</feature>
<reference evidence="5" key="1">
    <citation type="journal article" date="2019" name="Int. J. Syst. Evol. Microbiol.">
        <title>The Global Catalogue of Microorganisms (GCM) 10K type strain sequencing project: providing services to taxonomists for standard genome sequencing and annotation.</title>
        <authorList>
            <consortium name="The Broad Institute Genomics Platform"/>
            <consortium name="The Broad Institute Genome Sequencing Center for Infectious Disease"/>
            <person name="Wu L."/>
            <person name="Ma J."/>
        </authorList>
    </citation>
    <scope>NUCLEOTIDE SEQUENCE [LARGE SCALE GENOMIC DNA]</scope>
    <source>
        <strain evidence="5">KCTC 52165</strain>
    </source>
</reference>
<dbReference type="RefSeq" id="WP_378220125.1">
    <property type="nucleotide sequence ID" value="NZ_JBHRTK010000010.1"/>
</dbReference>
<dbReference type="Proteomes" id="UP001595583">
    <property type="component" value="Unassembled WGS sequence"/>
</dbReference>
<dbReference type="EMBL" id="JBHRTK010000010">
    <property type="protein sequence ID" value="MFC3206311.1"/>
    <property type="molecule type" value="Genomic_DNA"/>
</dbReference>
<evidence type="ECO:0000313" key="4">
    <source>
        <dbReference type="EMBL" id="MFC3206311.1"/>
    </source>
</evidence>
<keyword evidence="2" id="KW-0812">Transmembrane</keyword>
<accession>A0ABV7K909</accession>
<feature type="compositionally biased region" description="Low complexity" evidence="1">
    <location>
        <begin position="72"/>
        <end position="84"/>
    </location>
</feature>
<comment type="caution">
    <text evidence="4">The sequence shown here is derived from an EMBL/GenBank/DDBJ whole genome shotgun (WGS) entry which is preliminary data.</text>
</comment>
<gene>
    <name evidence="4" type="ORF">ACFOHJ_08825</name>
</gene>